<dbReference type="RefSeq" id="WP_023277642.1">
    <property type="nucleotide sequence ID" value="NZ_CAJSGG010000034.1"/>
</dbReference>
<organism evidence="2 3">
    <name type="scientific">Escherichia coli</name>
    <dbReference type="NCBI Taxonomy" id="562"/>
    <lineage>
        <taxon>Bacteria</taxon>
        <taxon>Pseudomonadati</taxon>
        <taxon>Pseudomonadota</taxon>
        <taxon>Gammaproteobacteria</taxon>
        <taxon>Enterobacterales</taxon>
        <taxon>Enterobacteriaceae</taxon>
        <taxon>Escherichia</taxon>
    </lineage>
</organism>
<dbReference type="EMBL" id="UGCO01000001">
    <property type="protein sequence ID" value="STI80560.1"/>
    <property type="molecule type" value="Genomic_DNA"/>
</dbReference>
<dbReference type="InterPro" id="IPR019302">
    <property type="entry name" value="CAP12/PCTIR_TIR_dom"/>
</dbReference>
<dbReference type="Proteomes" id="UP000254405">
    <property type="component" value="Unassembled WGS sequence"/>
</dbReference>
<protein>
    <recommendedName>
        <fullName evidence="1">CD-NTase-associated protein 12/Pycsar effector protein TIR domain-containing protein</fullName>
    </recommendedName>
</protein>
<gene>
    <name evidence="2" type="ORF">NCTC8985_05994</name>
</gene>
<evidence type="ECO:0000313" key="2">
    <source>
        <dbReference type="EMBL" id="STI80560.1"/>
    </source>
</evidence>
<reference evidence="2 3" key="1">
    <citation type="submission" date="2018-06" db="EMBL/GenBank/DDBJ databases">
        <authorList>
            <consortium name="Pathogen Informatics"/>
            <person name="Doyle S."/>
        </authorList>
    </citation>
    <scope>NUCLEOTIDE SEQUENCE [LARGE SCALE GENOMIC DNA]</scope>
    <source>
        <strain evidence="2 3">NCTC8985</strain>
    </source>
</reference>
<name>A0A376TU54_ECOLX</name>
<dbReference type="AlphaFoldDB" id="A0A376TU54"/>
<sequence>MQRIVFYSWQSDLNGKCNRNLIQDALVRSLKAIKKDETETLEPVLDRDTNGLNGSPSISESIFNKISLSDVFVADVSIINGRSEDKKTPNPNVLIELGYAVSQLGWDRVIMVQNTFYGSPEELPFDLRGRRVIAYTMDPDSDSKPEVRSLLQGRLETALRESLSDSSQGAISSGLNAPIWWGEWYKDNRRSNFGKLFIRETSSNGFLFDLVVMNGSHSGSITGEAVFVARDSAYARIKIPGSNEFGELSFRRSIFDGKRYIRISETVSCQYWRGMGAFFDGEFRCAEDHLFLFGFANEMELQRLYNVMGQYYFELKKVMEQIGEHDNLDTFVAKAYQGGVRGLYTIAEGMVMFGRDGEIWAIYLNDGEIRYFTNVHKWKKTIPKTFEQWRERFPEIEINYGGDISTLPTQEDL</sequence>
<accession>A0A376TU54</accession>
<feature type="domain" description="CD-NTase-associated protein 12/Pycsar effector protein TIR" evidence="1">
    <location>
        <begin position="54"/>
        <end position="135"/>
    </location>
</feature>
<dbReference type="GO" id="GO:0050135">
    <property type="term" value="F:NADP+ nucleosidase activity"/>
    <property type="evidence" value="ECO:0007669"/>
    <property type="project" value="InterPro"/>
</dbReference>
<evidence type="ECO:0000259" key="1">
    <source>
        <dbReference type="Pfam" id="PF10137"/>
    </source>
</evidence>
<evidence type="ECO:0000313" key="3">
    <source>
        <dbReference type="Proteomes" id="UP000254405"/>
    </source>
</evidence>
<dbReference type="Pfam" id="PF10137">
    <property type="entry name" value="CAP12-PCTIR_TIR"/>
    <property type="match status" value="1"/>
</dbReference>
<proteinExistence type="predicted"/>